<dbReference type="Proteomes" id="UP000183794">
    <property type="component" value="Unassembled WGS sequence"/>
</dbReference>
<dbReference type="AlphaFoldDB" id="A0A1L0BP12"/>
<accession>A0A1L0BP12</accession>
<proteinExistence type="predicted"/>
<name>A0A1L0BP12_9GAMM</name>
<dbReference type="EMBL" id="FPLD01000084">
    <property type="protein sequence ID" value="SGZ06996.1"/>
    <property type="molecule type" value="Genomic_DNA"/>
</dbReference>
<organism evidence="1 2">
    <name type="scientific">Moritella viscosa</name>
    <dbReference type="NCBI Taxonomy" id="80854"/>
    <lineage>
        <taxon>Bacteria</taxon>
        <taxon>Pseudomonadati</taxon>
        <taxon>Pseudomonadota</taxon>
        <taxon>Gammaproteobacteria</taxon>
        <taxon>Alteromonadales</taxon>
        <taxon>Moritellaceae</taxon>
        <taxon>Moritella</taxon>
    </lineage>
</organism>
<evidence type="ECO:0000313" key="2">
    <source>
        <dbReference type="Proteomes" id="UP000183794"/>
    </source>
</evidence>
<reference evidence="1 2" key="1">
    <citation type="submission" date="2016-11" db="EMBL/GenBank/DDBJ databases">
        <authorList>
            <person name="Jaros S."/>
            <person name="Januszkiewicz K."/>
            <person name="Wedrychowicz H."/>
        </authorList>
    </citation>
    <scope>NUCLEOTIDE SEQUENCE [LARGE SCALE GENOMIC DNA]</scope>
    <source>
        <strain evidence="1">NVI 5450</strain>
    </source>
</reference>
<sequence length="39" mass="4604">MLFAMSQKELNRVDVIRDVCEKRLTQVNASNILNLTRRQ</sequence>
<evidence type="ECO:0000313" key="1">
    <source>
        <dbReference type="EMBL" id="SGZ06996.1"/>
    </source>
</evidence>
<gene>
    <name evidence="1" type="ORF">NVI5450_3131</name>
</gene>
<feature type="non-terminal residue" evidence="1">
    <location>
        <position position="39"/>
    </location>
</feature>
<protein>
    <submittedName>
        <fullName evidence="1">Putative phage intergrase</fullName>
    </submittedName>
</protein>